<dbReference type="InterPro" id="IPR027417">
    <property type="entry name" value="P-loop_NTPase"/>
</dbReference>
<dbReference type="InterPro" id="IPR004821">
    <property type="entry name" value="Cyt_trans-like"/>
</dbReference>
<feature type="domain" description="NadR/Ttd14 AAA" evidence="1">
    <location>
        <begin position="160"/>
        <end position="327"/>
    </location>
</feature>
<dbReference type="Pfam" id="PF13521">
    <property type="entry name" value="AAA_28"/>
    <property type="match status" value="1"/>
</dbReference>
<evidence type="ECO:0000313" key="3">
    <source>
        <dbReference type="Proteomes" id="UP000467327"/>
    </source>
</evidence>
<dbReference type="SUPFAM" id="SSF52374">
    <property type="entry name" value="Nucleotidylyl transferase"/>
    <property type="match status" value="1"/>
</dbReference>
<dbReference type="KEGG" id="maic:MAIC_47420"/>
<proteinExistence type="predicted"/>
<dbReference type="Gene3D" id="3.40.50.300">
    <property type="entry name" value="P-loop containing nucleotide triphosphate hydrolases"/>
    <property type="match status" value="1"/>
</dbReference>
<dbReference type="GO" id="GO:0003824">
    <property type="term" value="F:catalytic activity"/>
    <property type="evidence" value="ECO:0007669"/>
    <property type="project" value="InterPro"/>
</dbReference>
<sequence>MTRYGHGLLIGKFYPPHLGHHAAIRAAAEQCERFTVLVMASAVETIPLKDRVGWLRVAHKGESDIRVIGIRCDAPLDVGSQQIWAAQVALMQAALQQAGEPVGVDVLFSGEDYGAELARWFGAASRRIPRTGLSASAVRRDLAGRWTDLAPATRAGLVTRVVVVGAESTGTTTLSRMLAEHYGTQYVEEYGREYTALKWASEPSMDLVDLVWTAADFDVIGVEQTRREEGAAAASSSPMLICDTDAFATAIWERRYLGAAARTGQPWTQVPPRAVYLVTDHEGVPWQDDGMREGDLQIREAMTAWFIEALTSAGHSWVLLTGSLSERLDIAIRTIDALVELRARFGEPLHGPGFEGTTKER</sequence>
<accession>A0AAD1HS32</accession>
<dbReference type="InterPro" id="IPR052735">
    <property type="entry name" value="NAD_biosynth-regulator"/>
</dbReference>
<dbReference type="InterPro" id="IPR014729">
    <property type="entry name" value="Rossmann-like_a/b/a_fold"/>
</dbReference>
<name>A0AAD1HS32_9MYCO</name>
<gene>
    <name evidence="2" type="primary">nadR</name>
    <name evidence="2" type="ORF">MAIC_47420</name>
</gene>
<protein>
    <submittedName>
        <fullName evidence="2">Transcriptional regulator NadR</fullName>
    </submittedName>
</protein>
<evidence type="ECO:0000259" key="1">
    <source>
        <dbReference type="Pfam" id="PF13521"/>
    </source>
</evidence>
<dbReference type="AlphaFoldDB" id="A0AAD1HS32"/>
<dbReference type="InterPro" id="IPR038727">
    <property type="entry name" value="NadR/Ttd14_AAA_dom"/>
</dbReference>
<organism evidence="2 3">
    <name type="scientific">Mycolicibacterium aichiense</name>
    <dbReference type="NCBI Taxonomy" id="1799"/>
    <lineage>
        <taxon>Bacteria</taxon>
        <taxon>Bacillati</taxon>
        <taxon>Actinomycetota</taxon>
        <taxon>Actinomycetes</taxon>
        <taxon>Mycobacteriales</taxon>
        <taxon>Mycobacteriaceae</taxon>
        <taxon>Mycolicibacterium</taxon>
    </lineage>
</organism>
<dbReference type="NCBIfam" id="TIGR00125">
    <property type="entry name" value="cyt_tran_rel"/>
    <property type="match status" value="1"/>
</dbReference>
<dbReference type="Proteomes" id="UP000467327">
    <property type="component" value="Chromosome"/>
</dbReference>
<evidence type="ECO:0000313" key="2">
    <source>
        <dbReference type="EMBL" id="BBX09939.1"/>
    </source>
</evidence>
<keyword evidence="3" id="KW-1185">Reference proteome</keyword>
<reference evidence="2 3" key="1">
    <citation type="journal article" date="2019" name="Emerg. Microbes Infect.">
        <title>Comprehensive subspecies identification of 175 nontuberculous mycobacteria species based on 7547 genomic profiles.</title>
        <authorList>
            <person name="Matsumoto Y."/>
            <person name="Kinjo T."/>
            <person name="Motooka D."/>
            <person name="Nabeya D."/>
            <person name="Jung N."/>
            <person name="Uechi K."/>
            <person name="Horii T."/>
            <person name="Iida T."/>
            <person name="Fujita J."/>
            <person name="Nakamura S."/>
        </authorList>
    </citation>
    <scope>NUCLEOTIDE SEQUENCE [LARGE SCALE GENOMIC DNA]</scope>
    <source>
        <strain evidence="2 3">JCM 6376</strain>
    </source>
</reference>
<dbReference type="PANTHER" id="PTHR37512">
    <property type="entry name" value="TRIFUNCTIONAL NAD BIOSYNTHESIS/REGULATOR PROTEIN NADR"/>
    <property type="match status" value="1"/>
</dbReference>
<dbReference type="PANTHER" id="PTHR37512:SF1">
    <property type="entry name" value="NADR_TTD14 AAA DOMAIN-CONTAINING PROTEIN"/>
    <property type="match status" value="1"/>
</dbReference>
<dbReference type="SUPFAM" id="SSF52540">
    <property type="entry name" value="P-loop containing nucleoside triphosphate hydrolases"/>
    <property type="match status" value="1"/>
</dbReference>
<dbReference type="Gene3D" id="3.40.50.620">
    <property type="entry name" value="HUPs"/>
    <property type="match status" value="1"/>
</dbReference>
<dbReference type="EMBL" id="AP022561">
    <property type="protein sequence ID" value="BBX09939.1"/>
    <property type="molecule type" value="Genomic_DNA"/>
</dbReference>